<dbReference type="RefSeq" id="WP_238976707.1">
    <property type="nucleotide sequence ID" value="NZ_JABFUC010000005.1"/>
</dbReference>
<feature type="transmembrane region" description="Helical" evidence="1">
    <location>
        <begin position="55"/>
        <end position="77"/>
    </location>
</feature>
<evidence type="ECO:0000313" key="3">
    <source>
        <dbReference type="Proteomes" id="UP000814385"/>
    </source>
</evidence>
<keyword evidence="3" id="KW-1185">Reference proteome</keyword>
<keyword evidence="1" id="KW-1133">Transmembrane helix</keyword>
<keyword evidence="1" id="KW-0472">Membrane</keyword>
<reference evidence="2 3" key="1">
    <citation type="submission" date="2020-05" db="EMBL/GenBank/DDBJ databases">
        <title>Comparative genomic analysis of denitrifying bacteria from Halomonas genus.</title>
        <authorList>
            <person name="Wang L."/>
            <person name="Shao Z."/>
        </authorList>
    </citation>
    <scope>NUCLEOTIDE SEQUENCE [LARGE SCALE GENOMIC DNA]</scope>
    <source>
        <strain evidence="2 3">A4</strain>
    </source>
</reference>
<dbReference type="InterPro" id="IPR046739">
    <property type="entry name" value="DUF6789"/>
</dbReference>
<comment type="caution">
    <text evidence="2">The sequence shown here is derived from an EMBL/GenBank/DDBJ whole genome shotgun (WGS) entry which is preliminary data.</text>
</comment>
<dbReference type="Pfam" id="PF20587">
    <property type="entry name" value="DUF6789"/>
    <property type="match status" value="1"/>
</dbReference>
<sequence length="151" mass="16415">MIANLSKGMVAGFVATLVISLFLILRLSAGLMPWYNPIEIMNLTSQRVLGTPNSIFVGWTIHFLVGTLIWGTLFALLESHMPGKTYTRRGLEFGLFTWVVVMVTVFPLAGSGFFGMGFGVIAPISTLLGHIVLGLVLGAVYGWLRGIEIAR</sequence>
<accession>A0ABS9P8M0</accession>
<evidence type="ECO:0000256" key="1">
    <source>
        <dbReference type="SAM" id="Phobius"/>
    </source>
</evidence>
<organism evidence="2 3">
    <name type="scientific">Billgrantia campisalis</name>
    <dbReference type="NCBI Taxonomy" id="74661"/>
    <lineage>
        <taxon>Bacteria</taxon>
        <taxon>Pseudomonadati</taxon>
        <taxon>Pseudomonadota</taxon>
        <taxon>Gammaproteobacteria</taxon>
        <taxon>Oceanospirillales</taxon>
        <taxon>Halomonadaceae</taxon>
        <taxon>Billgrantia</taxon>
    </lineage>
</organism>
<proteinExistence type="predicted"/>
<protein>
    <recommendedName>
        <fullName evidence="4">DUF2938 domain-containing protein</fullName>
    </recommendedName>
</protein>
<evidence type="ECO:0008006" key="4">
    <source>
        <dbReference type="Google" id="ProtNLM"/>
    </source>
</evidence>
<gene>
    <name evidence="2" type="ORF">HOP52_07275</name>
</gene>
<keyword evidence="1" id="KW-0812">Transmembrane</keyword>
<evidence type="ECO:0000313" key="2">
    <source>
        <dbReference type="EMBL" id="MCG6657562.1"/>
    </source>
</evidence>
<dbReference type="EMBL" id="JABFUC010000005">
    <property type="protein sequence ID" value="MCG6657562.1"/>
    <property type="molecule type" value="Genomic_DNA"/>
</dbReference>
<feature type="transmembrane region" description="Helical" evidence="1">
    <location>
        <begin position="120"/>
        <end position="144"/>
    </location>
</feature>
<feature type="transmembrane region" description="Helical" evidence="1">
    <location>
        <begin position="12"/>
        <end position="35"/>
    </location>
</feature>
<dbReference type="Proteomes" id="UP000814385">
    <property type="component" value="Unassembled WGS sequence"/>
</dbReference>
<name>A0ABS9P8M0_9GAMM</name>
<feature type="transmembrane region" description="Helical" evidence="1">
    <location>
        <begin position="93"/>
        <end position="114"/>
    </location>
</feature>